<dbReference type="Gene3D" id="3.40.50.1390">
    <property type="entry name" value="Resolvase, N-terminal catalytic domain"/>
    <property type="match status" value="1"/>
</dbReference>
<evidence type="ECO:0000256" key="1">
    <source>
        <dbReference type="SAM" id="Coils"/>
    </source>
</evidence>
<proteinExistence type="predicted"/>
<sequence length="549" mass="63319">MIQKTPQDLLKMFVQLQGNDEQEQKKPLRYVIYARKSTDGDEKQARSLPDQVAECKDLAKEQGLKVISEPIMEAKSAKEPNKRLKFRQMITDIEKGRYDGIIAWHPDRLARNMREAGEIIDLIDNGKIKDLKFRSFHFDNSSSGKMLLGIAFVMSKQYSDQLSENIKRGNKRGTEEVGKCFKPKLGYFRDSQQYLRPDGENYDLVKAGWKMRLEGKTQQEIADYLNENGLTQTVGFGTEKRISVNVDFRKVSEVLMDSVYAGVLKHGKSFVDLTQKYDFKPMVAVNEFLEINKNDKNIGRLKSGLKKAIRSDLLRGMVYCSHCKQLLSTGITRKNDGKSYFFYRCRTEDCEFHNKSVRARVVVDFVAEFLENHKFITKTAYKRYVSDMEKAIAKNQADLTEKKRILRQKKSGLATKINNTKTLLHNEMAEVKPDVDLQSMYKDDLKLYQKLLTEAEEQLSKIEEMLRNSKSAVLDYDKFVELFENLASIVKKPQSMKDLDFIIKKIFSNFTVSKSEVVDFELNSPFKELVDKRLFVIGGAGGSRTRVQK</sequence>
<evidence type="ECO:0000259" key="3">
    <source>
        <dbReference type="PROSITE" id="PS51737"/>
    </source>
</evidence>
<dbReference type="Pfam" id="PF00239">
    <property type="entry name" value="Resolvase"/>
    <property type="match status" value="1"/>
</dbReference>
<reference evidence="4 5" key="1">
    <citation type="journal article" date="2015" name="Nature">
        <title>rRNA introns, odd ribosomes, and small enigmatic genomes across a large radiation of phyla.</title>
        <authorList>
            <person name="Brown C.T."/>
            <person name="Hug L.A."/>
            <person name="Thomas B.C."/>
            <person name="Sharon I."/>
            <person name="Castelle C.J."/>
            <person name="Singh A."/>
            <person name="Wilkins M.J."/>
            <person name="Williams K.H."/>
            <person name="Banfield J.F."/>
        </authorList>
    </citation>
    <scope>NUCLEOTIDE SEQUENCE [LARGE SCALE GENOMIC DNA]</scope>
</reference>
<organism evidence="4 5">
    <name type="scientific">candidate division CPR2 bacterium GW2011_GWC1_41_48</name>
    <dbReference type="NCBI Taxonomy" id="1618344"/>
    <lineage>
        <taxon>Bacteria</taxon>
        <taxon>Bacteria division CPR2</taxon>
    </lineage>
</organism>
<feature type="domain" description="Recombinase" evidence="3">
    <location>
        <begin position="184"/>
        <end position="301"/>
    </location>
</feature>
<evidence type="ECO:0000259" key="2">
    <source>
        <dbReference type="PROSITE" id="PS51736"/>
    </source>
</evidence>
<evidence type="ECO:0000313" key="4">
    <source>
        <dbReference type="EMBL" id="KKS08709.1"/>
    </source>
</evidence>
<dbReference type="Proteomes" id="UP000033869">
    <property type="component" value="Unassembled WGS sequence"/>
</dbReference>
<keyword evidence="1" id="KW-0175">Coiled coil</keyword>
<dbReference type="EMBL" id="LCBL01000005">
    <property type="protein sequence ID" value="KKS08709.1"/>
    <property type="molecule type" value="Genomic_DNA"/>
</dbReference>
<dbReference type="Gene3D" id="3.90.1750.20">
    <property type="entry name" value="Putative Large Serine Recombinase, Chain B, Domain 2"/>
    <property type="match status" value="1"/>
</dbReference>
<dbReference type="InterPro" id="IPR036162">
    <property type="entry name" value="Resolvase-like_N_sf"/>
</dbReference>
<dbReference type="SMART" id="SM00857">
    <property type="entry name" value="Resolvase"/>
    <property type="match status" value="1"/>
</dbReference>
<name>A0A0G0W6W3_UNCC2</name>
<dbReference type="GO" id="GO:0000150">
    <property type="term" value="F:DNA strand exchange activity"/>
    <property type="evidence" value="ECO:0007669"/>
    <property type="project" value="InterPro"/>
</dbReference>
<dbReference type="PROSITE" id="PS51736">
    <property type="entry name" value="RECOMBINASES_3"/>
    <property type="match status" value="1"/>
</dbReference>
<dbReference type="InterPro" id="IPR025827">
    <property type="entry name" value="Zn_ribbon_recom_dom"/>
</dbReference>
<evidence type="ECO:0000313" key="5">
    <source>
        <dbReference type="Proteomes" id="UP000033869"/>
    </source>
</evidence>
<dbReference type="InterPro" id="IPR038109">
    <property type="entry name" value="DNA_bind_recomb_sf"/>
</dbReference>
<dbReference type="AlphaFoldDB" id="A0A0G0W6W3"/>
<accession>A0A0G0W6W3</accession>
<feature type="domain" description="Resolvase/invertase-type recombinase catalytic" evidence="2">
    <location>
        <begin position="29"/>
        <end position="177"/>
    </location>
</feature>
<dbReference type="InterPro" id="IPR006119">
    <property type="entry name" value="Resolv_N"/>
</dbReference>
<gene>
    <name evidence="4" type="ORF">UU65_C0005G0020</name>
</gene>
<dbReference type="InterPro" id="IPR011109">
    <property type="entry name" value="DNA_bind_recombinase_dom"/>
</dbReference>
<dbReference type="PROSITE" id="PS51737">
    <property type="entry name" value="RECOMBINASE_DNA_BIND"/>
    <property type="match status" value="1"/>
</dbReference>
<dbReference type="InterPro" id="IPR050639">
    <property type="entry name" value="SSR_resolvase"/>
</dbReference>
<feature type="coiled-coil region" evidence="1">
    <location>
        <begin position="445"/>
        <end position="472"/>
    </location>
</feature>
<dbReference type="CDD" id="cd00338">
    <property type="entry name" value="Ser_Recombinase"/>
    <property type="match status" value="1"/>
</dbReference>
<dbReference type="Pfam" id="PF13408">
    <property type="entry name" value="Zn_ribbon_recom"/>
    <property type="match status" value="1"/>
</dbReference>
<protein>
    <submittedName>
        <fullName evidence="4">Recombinase</fullName>
    </submittedName>
</protein>
<dbReference type="GO" id="GO:0003677">
    <property type="term" value="F:DNA binding"/>
    <property type="evidence" value="ECO:0007669"/>
    <property type="project" value="InterPro"/>
</dbReference>
<dbReference type="PANTHER" id="PTHR30461:SF23">
    <property type="entry name" value="DNA RECOMBINASE-RELATED"/>
    <property type="match status" value="1"/>
</dbReference>
<dbReference type="PANTHER" id="PTHR30461">
    <property type="entry name" value="DNA-INVERTASE FROM LAMBDOID PROPHAGE"/>
    <property type="match status" value="1"/>
</dbReference>
<comment type="caution">
    <text evidence="4">The sequence shown here is derived from an EMBL/GenBank/DDBJ whole genome shotgun (WGS) entry which is preliminary data.</text>
</comment>
<dbReference type="SUPFAM" id="SSF53041">
    <property type="entry name" value="Resolvase-like"/>
    <property type="match status" value="1"/>
</dbReference>